<keyword evidence="2" id="KW-1185">Reference proteome</keyword>
<dbReference type="RefSeq" id="XP_024580411.1">
    <property type="nucleotide sequence ID" value="XM_024730100.1"/>
</dbReference>
<proteinExistence type="predicted"/>
<dbReference type="Proteomes" id="UP000054928">
    <property type="component" value="Unassembled WGS sequence"/>
</dbReference>
<evidence type="ECO:0000313" key="1">
    <source>
        <dbReference type="EMBL" id="CEG44042.1"/>
    </source>
</evidence>
<evidence type="ECO:0000313" key="2">
    <source>
        <dbReference type="Proteomes" id="UP000054928"/>
    </source>
</evidence>
<reference evidence="2" key="1">
    <citation type="submission" date="2014-09" db="EMBL/GenBank/DDBJ databases">
        <authorList>
            <person name="Sharma Rahul"/>
            <person name="Thines Marco"/>
        </authorList>
    </citation>
    <scope>NUCLEOTIDE SEQUENCE [LARGE SCALE GENOMIC DNA]</scope>
</reference>
<sequence>MTLTKWLHLLSSEDHRRTIPPRLEQICTDVAPLKLPRRQLWKQKASPALIILHAGSGT</sequence>
<dbReference type="AlphaFoldDB" id="A0A0P1ATM4"/>
<protein>
    <submittedName>
        <fullName evidence="1">Uncharacterized protein</fullName>
    </submittedName>
</protein>
<dbReference type="EMBL" id="CCYD01000810">
    <property type="protein sequence ID" value="CEG44042.1"/>
    <property type="molecule type" value="Genomic_DNA"/>
</dbReference>
<dbReference type="GeneID" id="36409367"/>
<accession>A0A0P1ATM4</accession>
<organism evidence="1 2">
    <name type="scientific">Plasmopara halstedii</name>
    <name type="common">Downy mildew of sunflower</name>
    <dbReference type="NCBI Taxonomy" id="4781"/>
    <lineage>
        <taxon>Eukaryota</taxon>
        <taxon>Sar</taxon>
        <taxon>Stramenopiles</taxon>
        <taxon>Oomycota</taxon>
        <taxon>Peronosporomycetes</taxon>
        <taxon>Peronosporales</taxon>
        <taxon>Peronosporaceae</taxon>
        <taxon>Plasmopara</taxon>
    </lineage>
</organism>
<name>A0A0P1ATM4_PLAHL</name>